<dbReference type="EMBL" id="JBHSOG010000043">
    <property type="protein sequence ID" value="MFC5769835.1"/>
    <property type="molecule type" value="Genomic_DNA"/>
</dbReference>
<evidence type="ECO:0000313" key="2">
    <source>
        <dbReference type="Proteomes" id="UP001595974"/>
    </source>
</evidence>
<sequence>MDRTWIPADYGLKDKPGIYDTGTGALQLIEANPGFPGIQRVTIRSYCGRHEDDRRFYRLTGDPRRIFATLEEAIAARPVRLT</sequence>
<reference evidence="2" key="1">
    <citation type="journal article" date="2019" name="Int. J. Syst. Evol. Microbiol.">
        <title>The Global Catalogue of Microorganisms (GCM) 10K type strain sequencing project: providing services to taxonomists for standard genome sequencing and annotation.</title>
        <authorList>
            <consortium name="The Broad Institute Genomics Platform"/>
            <consortium name="The Broad Institute Genome Sequencing Center for Infectious Disease"/>
            <person name="Wu L."/>
            <person name="Ma J."/>
        </authorList>
    </citation>
    <scope>NUCLEOTIDE SEQUENCE [LARGE SCALE GENOMIC DNA]</scope>
    <source>
        <strain evidence="2">SHR3</strain>
    </source>
</reference>
<gene>
    <name evidence="1" type="ORF">ACFPTN_10665</name>
</gene>
<name>A0ABW1ARE4_9RHOO</name>
<dbReference type="RefSeq" id="WP_096451475.1">
    <property type="nucleotide sequence ID" value="NZ_JBHSOG010000043.1"/>
</dbReference>
<accession>A0ABW1ARE4</accession>
<dbReference type="Proteomes" id="UP001595974">
    <property type="component" value="Unassembled WGS sequence"/>
</dbReference>
<proteinExistence type="predicted"/>
<keyword evidence="2" id="KW-1185">Reference proteome</keyword>
<comment type="caution">
    <text evidence="1">The sequence shown here is derived from an EMBL/GenBank/DDBJ whole genome shotgun (WGS) entry which is preliminary data.</text>
</comment>
<organism evidence="1 2">
    <name type="scientific">Thauera sinica</name>
    <dbReference type="NCBI Taxonomy" id="2665146"/>
    <lineage>
        <taxon>Bacteria</taxon>
        <taxon>Pseudomonadati</taxon>
        <taxon>Pseudomonadota</taxon>
        <taxon>Betaproteobacteria</taxon>
        <taxon>Rhodocyclales</taxon>
        <taxon>Zoogloeaceae</taxon>
        <taxon>Thauera</taxon>
    </lineage>
</organism>
<protein>
    <submittedName>
        <fullName evidence="1">Uncharacterized protein</fullName>
    </submittedName>
</protein>
<evidence type="ECO:0000313" key="1">
    <source>
        <dbReference type="EMBL" id="MFC5769835.1"/>
    </source>
</evidence>